<organism evidence="2">
    <name type="scientific">Daphnia magna</name>
    <dbReference type="NCBI Taxonomy" id="35525"/>
    <lineage>
        <taxon>Eukaryota</taxon>
        <taxon>Metazoa</taxon>
        <taxon>Ecdysozoa</taxon>
        <taxon>Arthropoda</taxon>
        <taxon>Crustacea</taxon>
        <taxon>Branchiopoda</taxon>
        <taxon>Diplostraca</taxon>
        <taxon>Cladocera</taxon>
        <taxon>Anomopoda</taxon>
        <taxon>Daphniidae</taxon>
        <taxon>Daphnia</taxon>
    </lineage>
</organism>
<proteinExistence type="predicted"/>
<dbReference type="AlphaFoldDB" id="A0A0P5A5K9"/>
<protein>
    <recommendedName>
        <fullName evidence="5">Secreted protein</fullName>
    </recommendedName>
</protein>
<evidence type="ECO:0000313" key="3">
    <source>
        <dbReference type="EMBL" id="KZS08523.1"/>
    </source>
</evidence>
<reference evidence="3 4" key="3">
    <citation type="submission" date="2016-03" db="EMBL/GenBank/DDBJ databases">
        <title>EvidentialGene: Evidence-directed Construction of Genes on Genomes.</title>
        <authorList>
            <person name="Gilbert D.G."/>
            <person name="Choi J.-H."/>
            <person name="Mockaitis K."/>
            <person name="Colbourne J."/>
            <person name="Pfrender M."/>
        </authorList>
    </citation>
    <scope>NUCLEOTIDE SEQUENCE [LARGE SCALE GENOMIC DNA]</scope>
    <source>
        <strain evidence="3 4">Xinb3</strain>
        <tissue evidence="3">Complete organism</tissue>
    </source>
</reference>
<evidence type="ECO:0000256" key="1">
    <source>
        <dbReference type="SAM" id="SignalP"/>
    </source>
</evidence>
<evidence type="ECO:0000313" key="2">
    <source>
        <dbReference type="EMBL" id="JAJ19646.1"/>
    </source>
</evidence>
<dbReference type="Proteomes" id="UP000076858">
    <property type="component" value="Unassembled WGS sequence"/>
</dbReference>
<feature type="signal peptide" evidence="1">
    <location>
        <begin position="1"/>
        <end position="21"/>
    </location>
</feature>
<keyword evidence="4" id="KW-1185">Reference proteome</keyword>
<dbReference type="EMBL" id="LRGB01002190">
    <property type="protein sequence ID" value="KZS08523.1"/>
    <property type="molecule type" value="Genomic_DNA"/>
</dbReference>
<feature type="chain" id="PRO_5013461822" description="Secreted protein" evidence="1">
    <location>
        <begin position="22"/>
        <end position="128"/>
    </location>
</feature>
<evidence type="ECO:0008006" key="5">
    <source>
        <dbReference type="Google" id="ProtNLM"/>
    </source>
</evidence>
<reference evidence="2" key="2">
    <citation type="submission" date="2015-10" db="EMBL/GenBank/DDBJ databases">
        <authorList>
            <person name="Gilbert D.G."/>
        </authorList>
    </citation>
    <scope>NUCLEOTIDE SEQUENCE</scope>
</reference>
<dbReference type="OrthoDB" id="6347998at2759"/>
<dbReference type="EMBL" id="GDIP01203756">
    <property type="protein sequence ID" value="JAJ19646.1"/>
    <property type="molecule type" value="Transcribed_RNA"/>
</dbReference>
<reference evidence="2" key="1">
    <citation type="submission" date="2015-10" db="EMBL/GenBank/DDBJ databases">
        <title>Daphnia magna gene sets from two clonal populations assembled and annotated with EvidentialGene.</title>
        <authorList>
            <person name="Gilbert D."/>
            <person name="Podicheti R."/>
            <person name="Orsini L."/>
            <person name="Colbourne J."/>
            <person name="Pfrender M."/>
        </authorList>
    </citation>
    <scope>NUCLEOTIDE SEQUENCE</scope>
</reference>
<accession>A0A0P5A5K9</accession>
<gene>
    <name evidence="3" type="ORF">APZ42_027211</name>
</gene>
<keyword evidence="1" id="KW-0732">Signal</keyword>
<evidence type="ECO:0000313" key="4">
    <source>
        <dbReference type="Proteomes" id="UP000076858"/>
    </source>
</evidence>
<name>A0A0P5A5K9_9CRUS</name>
<sequence>MLPVCPSKALLMMMVVVTCSALQNEGSERMVRPGYPGLQYGNNYYGGSNNNGLYYNQGAISPFPLFLDSSCRRYNCVSKPGMRTGSCDMTCSPDRTTPQCPVINCVSASPGTCGNMRCEVVTYSHVLY</sequence>